<keyword evidence="2" id="KW-1185">Reference proteome</keyword>
<evidence type="ECO:0000313" key="1">
    <source>
        <dbReference type="EMBL" id="PKX90451.1"/>
    </source>
</evidence>
<dbReference type="RefSeq" id="XP_024679046.1">
    <property type="nucleotide sequence ID" value="XM_024825898.1"/>
</dbReference>
<dbReference type="GeneID" id="36533223"/>
<dbReference type="Proteomes" id="UP000234474">
    <property type="component" value="Unassembled WGS sequence"/>
</dbReference>
<evidence type="ECO:0000313" key="2">
    <source>
        <dbReference type="Proteomes" id="UP000234474"/>
    </source>
</evidence>
<dbReference type="VEuPathDB" id="FungiDB:P174DRAFT_434828"/>
<organism evidence="1 2">
    <name type="scientific">Aspergillus novofumigatus (strain IBT 16806)</name>
    <dbReference type="NCBI Taxonomy" id="1392255"/>
    <lineage>
        <taxon>Eukaryota</taxon>
        <taxon>Fungi</taxon>
        <taxon>Dikarya</taxon>
        <taxon>Ascomycota</taxon>
        <taxon>Pezizomycotina</taxon>
        <taxon>Eurotiomycetes</taxon>
        <taxon>Eurotiomycetidae</taxon>
        <taxon>Eurotiales</taxon>
        <taxon>Aspergillaceae</taxon>
        <taxon>Aspergillus</taxon>
        <taxon>Aspergillus subgen. Fumigati</taxon>
    </lineage>
</organism>
<comment type="caution">
    <text evidence="1">The sequence shown here is derived from an EMBL/GenBank/DDBJ whole genome shotgun (WGS) entry which is preliminary data.</text>
</comment>
<dbReference type="EMBL" id="MSZS01000008">
    <property type="protein sequence ID" value="PKX90451.1"/>
    <property type="molecule type" value="Genomic_DNA"/>
</dbReference>
<accession>A0A2I1BYM8</accession>
<sequence length="435" mass="47920">MTLARESYAFAKTSNSELNALPQWTRTMNSVPYPHSYQLYNHLVRIDHEDGKCAQYIESIKYVSDTISSSNCPEEIVYKLISEPWMEAGEIGRCLDSSGIRLKTITITLWLRMMVTRDGLRDHILSPTTLRSKLEFPCLNPEPISTGSWARSTGRTYWRTTLQKWRNGELPGGTGSTTLLAPTAKQVIKVPWVPETTSTGPLHSFNGGWFCGMCKKAYQRTGRFPEALPVSDEEIQRRHCQCGDCDKVGYAVSYTQPNGAKMCNACHQHAKAWGLGGRSHISTSCLTAVPVMGQPSQAKTGSNAAGKMAGGSAPDATTSWRRAIANMTTQLRNRPGRSGYQRTGSALVLVAPERGKAHVGSHRKTAHTCAIRAISGPKTTREKAIGTLMAQNQQIGYASALVVRRKGAGVSWVKWPDGNHACRTCWEYRAKNPDN</sequence>
<proteinExistence type="predicted"/>
<protein>
    <submittedName>
        <fullName evidence="1">Uncharacterized protein</fullName>
    </submittedName>
</protein>
<gene>
    <name evidence="1" type="ORF">P174DRAFT_434828</name>
</gene>
<dbReference type="AlphaFoldDB" id="A0A2I1BYM8"/>
<name>A0A2I1BYM8_ASPN1</name>
<reference evidence="2" key="1">
    <citation type="journal article" date="2018" name="Proc. Natl. Acad. Sci. U.S.A.">
        <title>Linking secondary metabolites to gene clusters through genome sequencing of six diverse Aspergillus species.</title>
        <authorList>
            <person name="Kaerboelling I."/>
            <person name="Vesth T.C."/>
            <person name="Frisvad J.C."/>
            <person name="Nybo J.L."/>
            <person name="Theobald S."/>
            <person name="Kuo A."/>
            <person name="Bowyer P."/>
            <person name="Matsuda Y."/>
            <person name="Mondo S."/>
            <person name="Lyhne E.K."/>
            <person name="Kogle M.E."/>
            <person name="Clum A."/>
            <person name="Lipzen A."/>
            <person name="Salamov A."/>
            <person name="Ngan C.Y."/>
            <person name="Daum C."/>
            <person name="Chiniquy J."/>
            <person name="Barry K."/>
            <person name="LaButti K."/>
            <person name="Haridas S."/>
            <person name="Simmons B.A."/>
            <person name="Magnuson J.K."/>
            <person name="Mortensen U.H."/>
            <person name="Larsen T.O."/>
            <person name="Grigoriev I.V."/>
            <person name="Baker S.E."/>
            <person name="Andersen M.R."/>
        </authorList>
    </citation>
    <scope>NUCLEOTIDE SEQUENCE [LARGE SCALE GENOMIC DNA]</scope>
    <source>
        <strain evidence="2">IBT 16806</strain>
    </source>
</reference>